<name>A0A0S4XQ13_9BACT</name>
<sequence>MKKTILSVVTATLLMTSGANAFMGFDEATVEMQITQNLNLILQYAKQLQQYSTQLKTTASLTQNIGKLDQTAWNKFSQDFQQMQNIVKTSQGLTYAAKDWEDKFQNTHSGYSTLLNQKNLDPQSIYKNLSEQTRQTVKDNLKRLNMTQAEWDNDEATMKKLRDLSSSKTGQLAAMQAASEIALHQTQTLKKLHQTMMMSANTQNQFLAANQTKEDSSKALKHKFSTSGKNYNQEGKSMYRQLPGAQ</sequence>
<keyword evidence="2" id="KW-0732">Signal</keyword>
<feature type="chain" id="PRO_5006630105" evidence="2">
    <location>
        <begin position="22"/>
        <end position="246"/>
    </location>
</feature>
<evidence type="ECO:0000256" key="2">
    <source>
        <dbReference type="SAM" id="SignalP"/>
    </source>
</evidence>
<organism evidence="3">
    <name type="scientific">Sulfurovum sp. enrichment culture clone C5</name>
    <dbReference type="NCBI Taxonomy" id="497650"/>
    <lineage>
        <taxon>Bacteria</taxon>
        <taxon>Pseudomonadati</taxon>
        <taxon>Campylobacterota</taxon>
        <taxon>Epsilonproteobacteria</taxon>
        <taxon>Campylobacterales</taxon>
        <taxon>Sulfurovaceae</taxon>
        <taxon>Sulfurovum</taxon>
        <taxon>environmental samples</taxon>
    </lineage>
</organism>
<accession>A0A0S4XQ13</accession>
<dbReference type="AlphaFoldDB" id="A0A0S4XQ13"/>
<proteinExistence type="predicted"/>
<reference evidence="3" key="1">
    <citation type="submission" date="2015-11" db="EMBL/GenBank/DDBJ databases">
        <authorList>
            <person name="Zhang Y."/>
            <person name="Guo Z."/>
        </authorList>
    </citation>
    <scope>NUCLEOTIDE SEQUENCE</scope>
    <source>
        <strain evidence="3">BN30871</strain>
    </source>
</reference>
<feature type="region of interest" description="Disordered" evidence="1">
    <location>
        <begin position="213"/>
        <end position="246"/>
    </location>
</feature>
<feature type="compositionally biased region" description="Polar residues" evidence="1">
    <location>
        <begin position="225"/>
        <end position="235"/>
    </location>
</feature>
<evidence type="ECO:0000256" key="1">
    <source>
        <dbReference type="SAM" id="MobiDB-lite"/>
    </source>
</evidence>
<protein>
    <submittedName>
        <fullName evidence="3">Putative P-type conjugative transfer protein TrbJ</fullName>
    </submittedName>
</protein>
<feature type="signal peptide" evidence="2">
    <location>
        <begin position="1"/>
        <end position="21"/>
    </location>
</feature>
<evidence type="ECO:0000313" key="3">
    <source>
        <dbReference type="EMBL" id="CUV66185.1"/>
    </source>
</evidence>
<dbReference type="EMBL" id="FAXN01000069">
    <property type="protein sequence ID" value="CUV66185.1"/>
    <property type="molecule type" value="Genomic_DNA"/>
</dbReference>
<gene>
    <name evidence="3" type="primary">trbJ</name>
    <name evidence="3" type="ORF">BN3087_660015</name>
</gene>